<name>A0A915JJ74_ROMCU</name>
<dbReference type="GO" id="GO:0099078">
    <property type="term" value="C:BORC complex"/>
    <property type="evidence" value="ECO:0007669"/>
    <property type="project" value="TreeGrafter"/>
</dbReference>
<evidence type="ECO:0000259" key="1">
    <source>
        <dbReference type="Pfam" id="PF10157"/>
    </source>
</evidence>
<dbReference type="Proteomes" id="UP000887565">
    <property type="component" value="Unplaced"/>
</dbReference>
<keyword evidence="2" id="KW-1185">Reference proteome</keyword>
<sequence length="178" mass="19878">MILGRRFIDLSVEIDPNSQIDPARNKANHPFDNQKSSNVVYVAEDLQRQVSLSNSNSSGAISSTSAETSTKFDSQKLIQQLEHQAAQIAEKLDKVLIEFRGTLCGVTELSVECSHTYSDAISKTCDTVDSTIRSTYQLLAKSEELLQNLRLVPNLAKQIKEIKRLLDLFESHMQKSHG</sequence>
<proteinExistence type="predicted"/>
<dbReference type="GO" id="GO:0032418">
    <property type="term" value="P:lysosome localization"/>
    <property type="evidence" value="ECO:0007669"/>
    <property type="project" value="TreeGrafter"/>
</dbReference>
<dbReference type="Pfam" id="PF10157">
    <property type="entry name" value="BORCS6"/>
    <property type="match status" value="1"/>
</dbReference>
<evidence type="ECO:0000313" key="2">
    <source>
        <dbReference type="Proteomes" id="UP000887565"/>
    </source>
</evidence>
<reference evidence="3" key="1">
    <citation type="submission" date="2022-11" db="UniProtKB">
        <authorList>
            <consortium name="WormBaseParasite"/>
        </authorList>
    </citation>
    <scope>IDENTIFICATION</scope>
</reference>
<dbReference type="InterPro" id="IPR046465">
    <property type="entry name" value="BORCS6_C"/>
</dbReference>
<protein>
    <submittedName>
        <fullName evidence="3">BLOC-1-related complex subunit 6 C-terminal helix domain-containing protein</fullName>
    </submittedName>
</protein>
<dbReference type="AlphaFoldDB" id="A0A915JJ74"/>
<feature type="domain" description="BLOC-1-related complex subunit 6 C-terminal helix" evidence="1">
    <location>
        <begin position="75"/>
        <end position="170"/>
    </location>
</feature>
<dbReference type="InterPro" id="IPR019314">
    <property type="entry name" value="BORCS6"/>
</dbReference>
<organism evidence="2 3">
    <name type="scientific">Romanomermis culicivorax</name>
    <name type="common">Nematode worm</name>
    <dbReference type="NCBI Taxonomy" id="13658"/>
    <lineage>
        <taxon>Eukaryota</taxon>
        <taxon>Metazoa</taxon>
        <taxon>Ecdysozoa</taxon>
        <taxon>Nematoda</taxon>
        <taxon>Enoplea</taxon>
        <taxon>Dorylaimia</taxon>
        <taxon>Mermithida</taxon>
        <taxon>Mermithoidea</taxon>
        <taxon>Mermithidae</taxon>
        <taxon>Romanomermis</taxon>
    </lineage>
</organism>
<dbReference type="PANTHER" id="PTHR13440:SF7">
    <property type="entry name" value="BLOC-1 RELATED COMPLEX SUBUNIT 6"/>
    <property type="match status" value="1"/>
</dbReference>
<evidence type="ECO:0000313" key="3">
    <source>
        <dbReference type="WBParaSite" id="nRc.2.0.1.t26126-RA"/>
    </source>
</evidence>
<accession>A0A915JJ74</accession>
<dbReference type="PANTHER" id="PTHR13440">
    <property type="entry name" value="BLOC-1 RELATED COMPLEX SUBUNIT 6"/>
    <property type="match status" value="1"/>
</dbReference>
<dbReference type="WBParaSite" id="nRc.2.0.1.t26126-RA">
    <property type="protein sequence ID" value="nRc.2.0.1.t26126-RA"/>
    <property type="gene ID" value="nRc.2.0.1.g26126"/>
</dbReference>